<dbReference type="EMBL" id="VIGX01000026">
    <property type="protein sequence ID" value="TWS25570.1"/>
    <property type="molecule type" value="Genomic_DNA"/>
</dbReference>
<protein>
    <submittedName>
        <fullName evidence="1">Uncharacterized protein</fullName>
    </submittedName>
</protein>
<dbReference type="Proteomes" id="UP000319375">
    <property type="component" value="Unassembled WGS sequence"/>
</dbReference>
<accession>A0A5C5RSM9</accession>
<evidence type="ECO:0000313" key="1">
    <source>
        <dbReference type="EMBL" id="TWS25570.1"/>
    </source>
</evidence>
<keyword evidence="2" id="KW-1185">Reference proteome</keyword>
<organism evidence="1 2">
    <name type="scientific">Tsukamurella conjunctivitidis</name>
    <dbReference type="NCBI Taxonomy" id="2592068"/>
    <lineage>
        <taxon>Bacteria</taxon>
        <taxon>Bacillati</taxon>
        <taxon>Actinomycetota</taxon>
        <taxon>Actinomycetes</taxon>
        <taxon>Mycobacteriales</taxon>
        <taxon>Tsukamurellaceae</taxon>
        <taxon>Tsukamurella</taxon>
    </lineage>
</organism>
<dbReference type="AlphaFoldDB" id="A0A5C5RSM9"/>
<proteinExistence type="predicted"/>
<evidence type="ECO:0000313" key="2">
    <source>
        <dbReference type="Proteomes" id="UP000319375"/>
    </source>
</evidence>
<name>A0A5C5RSM9_9ACTN</name>
<reference evidence="1 2" key="1">
    <citation type="submission" date="2019-06" db="EMBL/GenBank/DDBJ databases">
        <title>Tsukamurella conjunctivitidis sp. nov., Tsukamurella assacharolytica sp. nov. and Tsukamurella sputae sp. nov. isolated from patients with conjunctivitis, bacteraemia (lymphoma) and respiratory infection (sputum) in Hong Kong.</title>
        <authorList>
            <person name="Teng J.L.L."/>
            <person name="Lee H.H."/>
            <person name="Fong J.Y.H."/>
            <person name="Fok K.M.N."/>
            <person name="Lau S.K.P."/>
            <person name="Woo P.C.Y."/>
        </authorList>
    </citation>
    <scope>NUCLEOTIDE SEQUENCE [LARGE SCALE GENOMIC DNA]</scope>
    <source>
        <strain evidence="1 2">HKU72</strain>
    </source>
</reference>
<comment type="caution">
    <text evidence="1">The sequence shown here is derived from an EMBL/GenBank/DDBJ whole genome shotgun (WGS) entry which is preliminary data.</text>
</comment>
<gene>
    <name evidence="1" type="ORF">FK530_22895</name>
</gene>
<dbReference type="RefSeq" id="WP_146489244.1">
    <property type="nucleotide sequence ID" value="NZ_VIGX01000026.1"/>
</dbReference>
<sequence>MTSPLPDLVVYDSDGNETECVEMYISHRPLKSGDLVVTKKHRSGKGAETSERLVRVPKGGWFDILPIEFRREDNPLRVRGVCPADLRILERRVLFITARRAENKANDRDLMERSALRRVLAHLREQEDQTCSP</sequence>